<evidence type="ECO:0000313" key="6">
    <source>
        <dbReference type="Proteomes" id="UP001287286"/>
    </source>
</evidence>
<reference evidence="1 6" key="5">
    <citation type="journal article" date="2024" name="Microbiol. Resour. Announc.">
        <title>Genome annotations for the ascomycete fungi Trichoderma harzianum, Trichoderma aggressivum, and Purpureocillium lilacinum.</title>
        <authorList>
            <person name="Beijen E.P.W."/>
            <person name="Ohm R.A."/>
        </authorList>
    </citation>
    <scope>NUCLEOTIDE SEQUENCE [LARGE SCALE GENOMIC DNA]</scope>
    <source>
        <strain evidence="1 6">CBS 150709</strain>
    </source>
</reference>
<reference evidence="3 5" key="2">
    <citation type="journal article" date="2016" name="Front. Microbiol.">
        <title>Genome and transcriptome sequences reveal the specific parasitism of the nematophagous Purpureocillium lilacinum 36-1.</title>
        <authorList>
            <person name="Xie J."/>
            <person name="Li S."/>
            <person name="Mo C."/>
            <person name="Xiao X."/>
            <person name="Peng D."/>
            <person name="Wang G."/>
            <person name="Xiao Y."/>
        </authorList>
    </citation>
    <scope>NUCLEOTIDE SEQUENCE [LARGE SCALE GENOMIC DNA]</scope>
    <source>
        <strain evidence="3 5">36-1</strain>
    </source>
</reference>
<comment type="caution">
    <text evidence="2">The sequence shown here is derived from an EMBL/GenBank/DDBJ whole genome shotgun (WGS) entry which is preliminary data.</text>
</comment>
<protein>
    <submittedName>
        <fullName evidence="2">Uncharacterized protein</fullName>
    </submittedName>
</protein>
<evidence type="ECO:0000313" key="2">
    <source>
        <dbReference type="EMBL" id="OAQ94985.1"/>
    </source>
</evidence>
<reference evidence="3" key="1">
    <citation type="submission" date="2015-05" db="EMBL/GenBank/DDBJ databases">
        <authorList>
            <person name="Wang D.B."/>
            <person name="Wang M."/>
        </authorList>
    </citation>
    <scope>NUCLEOTIDE SEQUENCE</scope>
    <source>
        <strain evidence="3">36-1</strain>
    </source>
</reference>
<evidence type="ECO:0000313" key="5">
    <source>
        <dbReference type="Proteomes" id="UP000245956"/>
    </source>
</evidence>
<accession>A0A179HWU7</accession>
<dbReference type="Proteomes" id="UP000245956">
    <property type="component" value="Unassembled WGS sequence"/>
</dbReference>
<keyword evidence="6" id="KW-1185">Reference proteome</keyword>
<name>A0A179HWU7_PURLI</name>
<organism evidence="2 4">
    <name type="scientific">Purpureocillium lilacinum</name>
    <name type="common">Paecilomyces lilacinus</name>
    <dbReference type="NCBI Taxonomy" id="33203"/>
    <lineage>
        <taxon>Eukaryota</taxon>
        <taxon>Fungi</taxon>
        <taxon>Dikarya</taxon>
        <taxon>Ascomycota</taxon>
        <taxon>Pezizomycotina</taxon>
        <taxon>Sordariomycetes</taxon>
        <taxon>Hypocreomycetidae</taxon>
        <taxon>Hypocreales</taxon>
        <taxon>Ophiocordycipitaceae</taxon>
        <taxon>Purpureocillium</taxon>
    </lineage>
</organism>
<evidence type="ECO:0000313" key="3">
    <source>
        <dbReference type="EMBL" id="PWI67198.1"/>
    </source>
</evidence>
<dbReference type="Proteomes" id="UP000078340">
    <property type="component" value="Unassembled WGS sequence"/>
</dbReference>
<dbReference type="AlphaFoldDB" id="A0A179HWU7"/>
<proteinExistence type="predicted"/>
<evidence type="ECO:0000313" key="1">
    <source>
        <dbReference type="EMBL" id="KAK4090154.1"/>
    </source>
</evidence>
<dbReference type="Proteomes" id="UP001287286">
    <property type="component" value="Unassembled WGS sequence"/>
</dbReference>
<evidence type="ECO:0000313" key="4">
    <source>
        <dbReference type="Proteomes" id="UP000078340"/>
    </source>
</evidence>
<gene>
    <name evidence="3" type="ORF">PCL_04360</name>
    <name evidence="1" type="ORF">Purlil1_5325</name>
    <name evidence="2" type="ORF">VFPFJ_01094</name>
</gene>
<reference evidence="1" key="4">
    <citation type="submission" date="2023-11" db="EMBL/GenBank/DDBJ databases">
        <authorList>
            <person name="Beijen E."/>
            <person name="Ohm R.A."/>
        </authorList>
    </citation>
    <scope>NUCLEOTIDE SEQUENCE</scope>
    <source>
        <strain evidence="1">CBS 150709</strain>
    </source>
</reference>
<reference evidence="2 4" key="3">
    <citation type="submission" date="2016-02" db="EMBL/GenBank/DDBJ databases">
        <title>Biosynthesis of antibiotic leucinostatins and their inhibition on Phytophthora in bio-control Purpureocillium lilacinum.</title>
        <authorList>
            <person name="Wang G."/>
            <person name="Liu Z."/>
            <person name="Lin R."/>
            <person name="Li E."/>
            <person name="Mao Z."/>
            <person name="Ling J."/>
            <person name="Yin W."/>
            <person name="Xie B."/>
        </authorList>
    </citation>
    <scope>NUCLEOTIDE SEQUENCE [LARGE SCALE GENOMIC DNA]</scope>
    <source>
        <strain evidence="2">PLFJ-1</strain>
    </source>
</reference>
<dbReference type="EMBL" id="LSBI01000001">
    <property type="protein sequence ID" value="OAQ94985.1"/>
    <property type="molecule type" value="Genomic_DNA"/>
</dbReference>
<dbReference type="EMBL" id="LCWV01000020">
    <property type="protein sequence ID" value="PWI67198.1"/>
    <property type="molecule type" value="Genomic_DNA"/>
</dbReference>
<dbReference type="EMBL" id="JAWRVI010000016">
    <property type="protein sequence ID" value="KAK4090154.1"/>
    <property type="molecule type" value="Genomic_DNA"/>
</dbReference>
<sequence>MSQNILAMPNPTLHELAFTGTNCRVHMQSDPTAVAPVGEHCQSMPATRVLACAPVTQTGTSPPVYISLSPTCESLCNSAPQPRHAHFLSPRIAVWSTYQNVRSTAYGVQWGGEGGNWPGAPVSAAVSSCLAAAVPCGAPPEGRFAGAGAEDGLRGGPAFF</sequence>